<dbReference type="Proteomes" id="UP000694722">
    <property type="component" value="Unplaced"/>
</dbReference>
<dbReference type="AlphaFoldDB" id="A0A8D1DLZ1"/>
<dbReference type="Ensembl" id="ENSSSCT00040022173.1">
    <property type="protein sequence ID" value="ENSSSCP00040009282.1"/>
    <property type="gene ID" value="ENSSSCG00040016498.1"/>
</dbReference>
<evidence type="ECO:0000256" key="1">
    <source>
        <dbReference type="SAM" id="MobiDB-lite"/>
    </source>
</evidence>
<name>A0A8D1DLZ1_PIG</name>
<feature type="compositionally biased region" description="Basic residues" evidence="1">
    <location>
        <begin position="102"/>
        <end position="113"/>
    </location>
</feature>
<accession>A0A8D1DLZ1</accession>
<dbReference type="PANTHER" id="PTHR19446">
    <property type="entry name" value="REVERSE TRANSCRIPTASES"/>
    <property type="match status" value="1"/>
</dbReference>
<sequence>MKWEKDSLFSKWCWENWTAACKSMKLEHTLIPCTKINSKWLKHLNIRQDTIKLLDGNTGKTFSDNIRRNVFLGQSPKAIEIKPKINQWDLLKLRSFCIAKEMKKKKKNKKPKRQPTEWKKIITNRSSHRGTVVNESD</sequence>
<organism evidence="2 3">
    <name type="scientific">Sus scrofa</name>
    <name type="common">Pig</name>
    <dbReference type="NCBI Taxonomy" id="9823"/>
    <lineage>
        <taxon>Eukaryota</taxon>
        <taxon>Metazoa</taxon>
        <taxon>Chordata</taxon>
        <taxon>Craniata</taxon>
        <taxon>Vertebrata</taxon>
        <taxon>Euteleostomi</taxon>
        <taxon>Mammalia</taxon>
        <taxon>Eutheria</taxon>
        <taxon>Laurasiatheria</taxon>
        <taxon>Artiodactyla</taxon>
        <taxon>Suina</taxon>
        <taxon>Suidae</taxon>
        <taxon>Sus</taxon>
    </lineage>
</organism>
<evidence type="ECO:0000313" key="3">
    <source>
        <dbReference type="Proteomes" id="UP000694722"/>
    </source>
</evidence>
<feature type="region of interest" description="Disordered" evidence="1">
    <location>
        <begin position="102"/>
        <end position="137"/>
    </location>
</feature>
<proteinExistence type="predicted"/>
<protein>
    <submittedName>
        <fullName evidence="2">Uncharacterized protein</fullName>
    </submittedName>
</protein>
<evidence type="ECO:0000313" key="2">
    <source>
        <dbReference type="Ensembl" id="ENSSSCP00040009282.1"/>
    </source>
</evidence>
<reference evidence="2" key="1">
    <citation type="submission" date="2025-08" db="UniProtKB">
        <authorList>
            <consortium name="Ensembl"/>
        </authorList>
    </citation>
    <scope>IDENTIFICATION</scope>
</reference>